<accession>A0A6S6SLV0</accession>
<organism evidence="1">
    <name type="scientific">uncultured Sulfurovum sp</name>
    <dbReference type="NCBI Taxonomy" id="269237"/>
    <lineage>
        <taxon>Bacteria</taxon>
        <taxon>Pseudomonadati</taxon>
        <taxon>Campylobacterota</taxon>
        <taxon>Epsilonproteobacteria</taxon>
        <taxon>Campylobacterales</taxon>
        <taxon>Sulfurovaceae</taxon>
        <taxon>Sulfurovum</taxon>
        <taxon>environmental samples</taxon>
    </lineage>
</organism>
<reference evidence="1" key="1">
    <citation type="submission" date="2020-01" db="EMBL/GenBank/DDBJ databases">
        <authorList>
            <person name="Meier V. D."/>
            <person name="Meier V D."/>
        </authorList>
    </citation>
    <scope>NUCLEOTIDE SEQUENCE</scope>
    <source>
        <strain evidence="1">HLG_WM_MAG_01</strain>
    </source>
</reference>
<evidence type="ECO:0000313" key="1">
    <source>
        <dbReference type="EMBL" id="CAA6803718.1"/>
    </source>
</evidence>
<name>A0A6S6SLV0_9BACT</name>
<proteinExistence type="predicted"/>
<gene>
    <name evidence="1" type="ORF">HELGO_WM2829</name>
</gene>
<sequence length="119" mass="13949">MGHYYFHKTYSSQYIFHLYLSSATLPQYKQGTIMNINMQDKSDECTKRFLDKAEYLNIQTDTVPVHTIQKYCRMLTVYCDAEGKVTDSFVKTMEKCAEEIILVEGMEEVFHTCNNCLDE</sequence>
<dbReference type="EMBL" id="CACVAS010000030">
    <property type="protein sequence ID" value="CAA6803718.1"/>
    <property type="molecule type" value="Genomic_DNA"/>
</dbReference>
<protein>
    <submittedName>
        <fullName evidence="1">Uncharacterized protein</fullName>
    </submittedName>
</protein>
<dbReference type="AlphaFoldDB" id="A0A6S6SLV0"/>